<dbReference type="OrthoDB" id="448280at2759"/>
<feature type="transmembrane region" description="Helical" evidence="6">
    <location>
        <begin position="243"/>
        <end position="264"/>
    </location>
</feature>
<keyword evidence="8" id="KW-1185">Reference proteome</keyword>
<dbReference type="PANTHER" id="PTHR11040">
    <property type="entry name" value="ZINC/IRON TRANSPORTER"/>
    <property type="match status" value="1"/>
</dbReference>
<feature type="transmembrane region" description="Helical" evidence="6">
    <location>
        <begin position="209"/>
        <end position="231"/>
    </location>
</feature>
<dbReference type="InterPro" id="IPR003689">
    <property type="entry name" value="ZIP"/>
</dbReference>
<reference evidence="7 8" key="1">
    <citation type="submission" date="2019-07" db="EMBL/GenBank/DDBJ databases">
        <title>Draft genome assembly of a fouling barnacle, Amphibalanus amphitrite (Darwin, 1854): The first reference genome for Thecostraca.</title>
        <authorList>
            <person name="Kim W."/>
        </authorList>
    </citation>
    <scope>NUCLEOTIDE SEQUENCE [LARGE SCALE GENOMIC DNA]</scope>
    <source>
        <strain evidence="7">SNU_AA5</strain>
        <tissue evidence="7">Soma without cirri and trophi</tissue>
    </source>
</reference>
<evidence type="ECO:0000256" key="1">
    <source>
        <dbReference type="ARBA" id="ARBA00004141"/>
    </source>
</evidence>
<dbReference type="Proteomes" id="UP000440578">
    <property type="component" value="Unassembled WGS sequence"/>
</dbReference>
<dbReference type="GO" id="GO:0005385">
    <property type="term" value="F:zinc ion transmembrane transporter activity"/>
    <property type="evidence" value="ECO:0007669"/>
    <property type="project" value="TreeGrafter"/>
</dbReference>
<feature type="transmembrane region" description="Helical" evidence="6">
    <location>
        <begin position="12"/>
        <end position="33"/>
    </location>
</feature>
<evidence type="ECO:0000256" key="4">
    <source>
        <dbReference type="ARBA" id="ARBA00023136"/>
    </source>
</evidence>
<feature type="transmembrane region" description="Helical" evidence="6">
    <location>
        <begin position="53"/>
        <end position="74"/>
    </location>
</feature>
<protein>
    <submittedName>
        <fullName evidence="7">Zinc transporter ZIP1</fullName>
    </submittedName>
</protein>
<keyword evidence="2 6" id="KW-0812">Transmembrane</keyword>
<comment type="subcellular location">
    <subcellularLocation>
        <location evidence="1">Membrane</location>
        <topology evidence="1">Multi-pass membrane protein</topology>
    </subcellularLocation>
</comment>
<feature type="transmembrane region" description="Helical" evidence="6">
    <location>
        <begin position="176"/>
        <end position="197"/>
    </location>
</feature>
<evidence type="ECO:0000313" key="8">
    <source>
        <dbReference type="Proteomes" id="UP000440578"/>
    </source>
</evidence>
<keyword evidence="3 6" id="KW-1133">Transmembrane helix</keyword>
<evidence type="ECO:0000256" key="3">
    <source>
        <dbReference type="ARBA" id="ARBA00022989"/>
    </source>
</evidence>
<feature type="region of interest" description="Disordered" evidence="5">
    <location>
        <begin position="146"/>
        <end position="167"/>
    </location>
</feature>
<dbReference type="Pfam" id="PF02535">
    <property type="entry name" value="Zip"/>
    <property type="match status" value="1"/>
</dbReference>
<dbReference type="AlphaFoldDB" id="A0A6A4V6Y0"/>
<sequence>MDEALQAKLVSLAVLGLGSLAAGCLPMAALAIVRRGKRGRDATLRVTADSTLFSYLLCFGGGVLLSTLLCHMLPESLESWDDLQNDQLVAENDVPLPSILTGVGFFLVYAVEEVAHAIMHGRRRPGAAKVTPQVELSELSAVELQRRPPEPAAAEEPHSHGAEEPHSHGAALAESASALSTVLLLVALSFHAVLEGIAVGAEEEATDVYLMLAAICSHKFVLVFILGLELLATRLQPAAQLGCILTFVGATLLGIGIGIGVLQLDAAGRAHGISLMVLQTLSAGALMFVCFMEVLSRERSRHGHKLARLACTAFGFALIALLVSLVTEPEED</sequence>
<organism evidence="7 8">
    <name type="scientific">Amphibalanus amphitrite</name>
    <name type="common">Striped barnacle</name>
    <name type="synonym">Balanus amphitrite</name>
    <dbReference type="NCBI Taxonomy" id="1232801"/>
    <lineage>
        <taxon>Eukaryota</taxon>
        <taxon>Metazoa</taxon>
        <taxon>Ecdysozoa</taxon>
        <taxon>Arthropoda</taxon>
        <taxon>Crustacea</taxon>
        <taxon>Multicrustacea</taxon>
        <taxon>Cirripedia</taxon>
        <taxon>Thoracica</taxon>
        <taxon>Thoracicalcarea</taxon>
        <taxon>Balanomorpha</taxon>
        <taxon>Balanoidea</taxon>
        <taxon>Balanidae</taxon>
        <taxon>Amphibalaninae</taxon>
        <taxon>Amphibalanus</taxon>
    </lineage>
</organism>
<proteinExistence type="predicted"/>
<evidence type="ECO:0000313" key="7">
    <source>
        <dbReference type="EMBL" id="KAF0290366.1"/>
    </source>
</evidence>
<keyword evidence="4 6" id="KW-0472">Membrane</keyword>
<dbReference type="GO" id="GO:0005886">
    <property type="term" value="C:plasma membrane"/>
    <property type="evidence" value="ECO:0007669"/>
    <property type="project" value="TreeGrafter"/>
</dbReference>
<evidence type="ECO:0000256" key="2">
    <source>
        <dbReference type="ARBA" id="ARBA00022692"/>
    </source>
</evidence>
<dbReference type="EMBL" id="VIIS01001959">
    <property type="protein sequence ID" value="KAF0290366.1"/>
    <property type="molecule type" value="Genomic_DNA"/>
</dbReference>
<feature type="transmembrane region" description="Helical" evidence="6">
    <location>
        <begin position="306"/>
        <end position="326"/>
    </location>
</feature>
<evidence type="ECO:0000256" key="6">
    <source>
        <dbReference type="SAM" id="Phobius"/>
    </source>
</evidence>
<name>A0A6A4V6Y0_AMPAM</name>
<evidence type="ECO:0000256" key="5">
    <source>
        <dbReference type="SAM" id="MobiDB-lite"/>
    </source>
</evidence>
<accession>A0A6A4V6Y0</accession>
<feature type="transmembrane region" description="Helical" evidence="6">
    <location>
        <begin position="270"/>
        <end position="294"/>
    </location>
</feature>
<comment type="caution">
    <text evidence="7">The sequence shown here is derived from an EMBL/GenBank/DDBJ whole genome shotgun (WGS) entry which is preliminary data.</text>
</comment>
<feature type="transmembrane region" description="Helical" evidence="6">
    <location>
        <begin position="94"/>
        <end position="115"/>
    </location>
</feature>
<gene>
    <name evidence="7" type="primary">slc39a1_0</name>
    <name evidence="7" type="ORF">FJT64_011409</name>
</gene>
<dbReference type="PANTHER" id="PTHR11040:SF203">
    <property type="entry name" value="FI18611P1-RELATED"/>
    <property type="match status" value="1"/>
</dbReference>